<keyword evidence="2 6" id="KW-0489">Methyltransferase</keyword>
<dbReference type="GO" id="GO:0032259">
    <property type="term" value="P:methylation"/>
    <property type="evidence" value="ECO:0007669"/>
    <property type="project" value="UniProtKB-KW"/>
</dbReference>
<evidence type="ECO:0000259" key="4">
    <source>
        <dbReference type="Pfam" id="PF00588"/>
    </source>
</evidence>
<sequence>MVIESKDNQRFKSWMKLKLKKHRDETNLFLVYGKKLVDLALAHGVCEEVVTTNPEIEGTLISEKLMKELSQTETTFDVMAVCKKVSNPIQSDKILVLDDVQNPDNVGALLRSALAFGFKHVILSQKSADLYNEKTIRASQGAIFDVYVERLNLVEFLTLKKDEGYQVFGADAHASKNQPEEGPIILVLGNEGNGLSNEVKELANGFINIKTETVESLNVVVAGSILMYEWGKVRWRLVFPHLLII</sequence>
<accession>A0A449BL41</accession>
<dbReference type="Pfam" id="PF00588">
    <property type="entry name" value="SpoU_methylase"/>
    <property type="match status" value="1"/>
</dbReference>
<dbReference type="SUPFAM" id="SSF75217">
    <property type="entry name" value="alpha/beta knot"/>
    <property type="match status" value="1"/>
</dbReference>
<dbReference type="Pfam" id="PF22435">
    <property type="entry name" value="MRM3-like_sub_bind"/>
    <property type="match status" value="1"/>
</dbReference>
<reference evidence="6 7" key="1">
    <citation type="submission" date="2019-01" db="EMBL/GenBank/DDBJ databases">
        <authorList>
            <consortium name="Pathogen Informatics"/>
        </authorList>
    </citation>
    <scope>NUCLEOTIDE SEQUENCE [LARGE SCALE GENOMIC DNA]</scope>
    <source>
        <strain evidence="6 7">NCTC10172</strain>
    </source>
</reference>
<dbReference type="EC" id="2.1.1.-" evidence="6"/>
<dbReference type="STRING" id="1408416.GCA_000702765_01274"/>
<feature type="domain" description="tRNA/rRNA methyltransferase SpoU type" evidence="4">
    <location>
        <begin position="94"/>
        <end position="228"/>
    </location>
</feature>
<dbReference type="Gene3D" id="3.40.1280.10">
    <property type="match status" value="1"/>
</dbReference>
<dbReference type="GO" id="GO:0008173">
    <property type="term" value="F:RNA methyltransferase activity"/>
    <property type="evidence" value="ECO:0007669"/>
    <property type="project" value="InterPro"/>
</dbReference>
<dbReference type="InterPro" id="IPR051259">
    <property type="entry name" value="rRNA_Methyltransferase"/>
</dbReference>
<name>A0A449BL41_9MOLU</name>
<evidence type="ECO:0000259" key="5">
    <source>
        <dbReference type="Pfam" id="PF22435"/>
    </source>
</evidence>
<evidence type="ECO:0000313" key="7">
    <source>
        <dbReference type="Proteomes" id="UP000290909"/>
    </source>
</evidence>
<dbReference type="AlphaFoldDB" id="A0A449BL41"/>
<dbReference type="InterPro" id="IPR029028">
    <property type="entry name" value="Alpha/beta_knot_MTases"/>
</dbReference>
<evidence type="ECO:0000256" key="3">
    <source>
        <dbReference type="ARBA" id="ARBA00022679"/>
    </source>
</evidence>
<dbReference type="Gene3D" id="3.30.1330.30">
    <property type="match status" value="1"/>
</dbReference>
<gene>
    <name evidence="6" type="ORF">NCTC10172_01245</name>
</gene>
<evidence type="ECO:0000313" key="6">
    <source>
        <dbReference type="EMBL" id="VEU83188.1"/>
    </source>
</evidence>
<dbReference type="InterPro" id="IPR001537">
    <property type="entry name" value="SpoU_MeTrfase"/>
</dbReference>
<dbReference type="KEGG" id="ahk:NCTC10172_01245"/>
<dbReference type="InterPro" id="IPR053888">
    <property type="entry name" value="MRM3-like_sub_bind"/>
</dbReference>
<keyword evidence="3 6" id="KW-0808">Transferase</keyword>
<evidence type="ECO:0000256" key="2">
    <source>
        <dbReference type="ARBA" id="ARBA00022603"/>
    </source>
</evidence>
<protein>
    <submittedName>
        <fullName evidence="6">RNA methyltransferase</fullName>
        <ecNumber evidence="6">2.1.1.-</ecNumber>
    </submittedName>
</protein>
<dbReference type="GO" id="GO:0003723">
    <property type="term" value="F:RNA binding"/>
    <property type="evidence" value="ECO:0007669"/>
    <property type="project" value="InterPro"/>
</dbReference>
<dbReference type="InterPro" id="IPR029064">
    <property type="entry name" value="Ribosomal_eL30-like_sf"/>
</dbReference>
<organism evidence="6 7">
    <name type="scientific">Acholeplasma hippikon</name>
    <dbReference type="NCBI Taxonomy" id="264636"/>
    <lineage>
        <taxon>Bacteria</taxon>
        <taxon>Bacillati</taxon>
        <taxon>Mycoplasmatota</taxon>
        <taxon>Mollicutes</taxon>
        <taxon>Acholeplasmatales</taxon>
        <taxon>Acholeplasmataceae</taxon>
        <taxon>Acholeplasma</taxon>
    </lineage>
</organism>
<evidence type="ECO:0000256" key="1">
    <source>
        <dbReference type="ARBA" id="ARBA00007228"/>
    </source>
</evidence>
<dbReference type="PANTHER" id="PTHR43191">
    <property type="entry name" value="RRNA METHYLTRANSFERASE 3"/>
    <property type="match status" value="1"/>
</dbReference>
<dbReference type="SUPFAM" id="SSF55315">
    <property type="entry name" value="L30e-like"/>
    <property type="match status" value="1"/>
</dbReference>
<dbReference type="Proteomes" id="UP000290909">
    <property type="component" value="Chromosome"/>
</dbReference>
<dbReference type="CDD" id="cd18095">
    <property type="entry name" value="SpoU-like_rRNA-MTase"/>
    <property type="match status" value="1"/>
</dbReference>
<feature type="domain" description="MRM3-like substrate binding" evidence="5">
    <location>
        <begin position="8"/>
        <end position="80"/>
    </location>
</feature>
<dbReference type="GO" id="GO:0006396">
    <property type="term" value="P:RNA processing"/>
    <property type="evidence" value="ECO:0007669"/>
    <property type="project" value="InterPro"/>
</dbReference>
<dbReference type="InterPro" id="IPR029026">
    <property type="entry name" value="tRNA_m1G_MTases_N"/>
</dbReference>
<dbReference type="PANTHER" id="PTHR43191:SF2">
    <property type="entry name" value="RRNA METHYLTRANSFERASE 3, MITOCHONDRIAL"/>
    <property type="match status" value="1"/>
</dbReference>
<dbReference type="EMBL" id="LR215050">
    <property type="protein sequence ID" value="VEU83188.1"/>
    <property type="molecule type" value="Genomic_DNA"/>
</dbReference>
<proteinExistence type="inferred from homology"/>
<comment type="similarity">
    <text evidence="1">Belongs to the class IV-like SAM-binding methyltransferase superfamily. RNA methyltransferase TrmH family.</text>
</comment>
<keyword evidence="7" id="KW-1185">Reference proteome</keyword>